<gene>
    <name evidence="3" type="ORF">E5676_scaffold594G00330</name>
    <name evidence="2" type="ORF">E6C27_scaffold67G00300</name>
</gene>
<comment type="caution">
    <text evidence="2">The sequence shown here is derived from an EMBL/GenBank/DDBJ whole genome shotgun (WGS) entry which is preliminary data.</text>
</comment>
<organism evidence="2 4">
    <name type="scientific">Cucumis melo var. makuwa</name>
    <name type="common">Oriental melon</name>
    <dbReference type="NCBI Taxonomy" id="1194695"/>
    <lineage>
        <taxon>Eukaryota</taxon>
        <taxon>Viridiplantae</taxon>
        <taxon>Streptophyta</taxon>
        <taxon>Embryophyta</taxon>
        <taxon>Tracheophyta</taxon>
        <taxon>Spermatophyta</taxon>
        <taxon>Magnoliopsida</taxon>
        <taxon>eudicotyledons</taxon>
        <taxon>Gunneridae</taxon>
        <taxon>Pentapetalae</taxon>
        <taxon>rosids</taxon>
        <taxon>fabids</taxon>
        <taxon>Cucurbitales</taxon>
        <taxon>Cucurbitaceae</taxon>
        <taxon>Benincaseae</taxon>
        <taxon>Cucumis</taxon>
    </lineage>
</organism>
<name>A0A5A7TEH3_CUCMM</name>
<dbReference type="Proteomes" id="UP000321393">
    <property type="component" value="Unassembled WGS sequence"/>
</dbReference>
<keyword evidence="1" id="KW-0812">Transmembrane</keyword>
<keyword evidence="1" id="KW-1133">Transmembrane helix</keyword>
<evidence type="ECO:0000313" key="2">
    <source>
        <dbReference type="EMBL" id="KAA0041700.1"/>
    </source>
</evidence>
<protein>
    <recommendedName>
        <fullName evidence="6">Ty3-gypsy retrotransposon protein</fullName>
    </recommendedName>
</protein>
<proteinExistence type="predicted"/>
<evidence type="ECO:0000313" key="3">
    <source>
        <dbReference type="EMBL" id="TYK06323.1"/>
    </source>
</evidence>
<evidence type="ECO:0008006" key="6">
    <source>
        <dbReference type="Google" id="ProtNLM"/>
    </source>
</evidence>
<dbReference type="Proteomes" id="UP000321947">
    <property type="component" value="Unassembled WGS sequence"/>
</dbReference>
<dbReference type="EMBL" id="SSTE01016227">
    <property type="protein sequence ID" value="KAA0041700.1"/>
    <property type="molecule type" value="Genomic_DNA"/>
</dbReference>
<accession>A0A5A7TEH3</accession>
<dbReference type="AlphaFoldDB" id="A0A5A7TEH3"/>
<keyword evidence="1" id="KW-0472">Membrane</keyword>
<evidence type="ECO:0000313" key="5">
    <source>
        <dbReference type="Proteomes" id="UP000321947"/>
    </source>
</evidence>
<feature type="transmembrane region" description="Helical" evidence="1">
    <location>
        <begin position="97"/>
        <end position="116"/>
    </location>
</feature>
<reference evidence="4 5" key="1">
    <citation type="submission" date="2019-08" db="EMBL/GenBank/DDBJ databases">
        <title>Draft genome sequences of two oriental melons (Cucumis melo L. var makuwa).</title>
        <authorList>
            <person name="Kwon S.-Y."/>
        </authorList>
    </citation>
    <scope>NUCLEOTIDE SEQUENCE [LARGE SCALE GENOMIC DNA]</scope>
    <source>
        <strain evidence="5">cv. Chang Bougi</strain>
        <strain evidence="4">cv. SW 3</strain>
        <tissue evidence="2">Leaf</tissue>
    </source>
</reference>
<sequence length="169" mass="18336">MLLQSIRVDSLGVDSIKGHSQVSGKGFLTTGSRIEAGNVVTHRGLYVSSVTVGCSLCATICNELLTDRHRCPDVLCIVVMLVGYVVNWNCMSMDYKVLMLGCGVMVSFIYGVVYLIDMITRLICVSFGITRLIRASFGITRLMCGSAEPLDCLSKGTTRGRPTRGKKDA</sequence>
<evidence type="ECO:0000313" key="4">
    <source>
        <dbReference type="Proteomes" id="UP000321393"/>
    </source>
</evidence>
<evidence type="ECO:0000256" key="1">
    <source>
        <dbReference type="SAM" id="Phobius"/>
    </source>
</evidence>
<dbReference type="EMBL" id="SSTD01013550">
    <property type="protein sequence ID" value="TYK06323.1"/>
    <property type="molecule type" value="Genomic_DNA"/>
</dbReference>